<evidence type="ECO:0000313" key="2">
    <source>
        <dbReference type="Proteomes" id="UP001278500"/>
    </source>
</evidence>
<comment type="caution">
    <text evidence="1">The sequence shown here is derived from an EMBL/GenBank/DDBJ whole genome shotgun (WGS) entry which is preliminary data.</text>
</comment>
<feature type="non-terminal residue" evidence="1">
    <location>
        <position position="1"/>
    </location>
</feature>
<protein>
    <submittedName>
        <fullName evidence="1">Uncharacterized protein</fullName>
    </submittedName>
</protein>
<dbReference type="GeneID" id="87860995"/>
<keyword evidence="2" id="KW-1185">Reference proteome</keyword>
<accession>A0AAE0JDR7</accession>
<reference evidence="1" key="2">
    <citation type="submission" date="2023-06" db="EMBL/GenBank/DDBJ databases">
        <authorList>
            <consortium name="Lawrence Berkeley National Laboratory"/>
            <person name="Haridas S."/>
            <person name="Hensen N."/>
            <person name="Bonometti L."/>
            <person name="Westerberg I."/>
            <person name="Brannstrom I.O."/>
            <person name="Guillou S."/>
            <person name="Cros-Aarteil S."/>
            <person name="Calhoun S."/>
            <person name="Kuo A."/>
            <person name="Mondo S."/>
            <person name="Pangilinan J."/>
            <person name="Riley R."/>
            <person name="Labutti K."/>
            <person name="Andreopoulos B."/>
            <person name="Lipzen A."/>
            <person name="Chen C."/>
            <person name="Yanf M."/>
            <person name="Daum C."/>
            <person name="Ng V."/>
            <person name="Clum A."/>
            <person name="Steindorff A."/>
            <person name="Ohm R."/>
            <person name="Martin F."/>
            <person name="Silar P."/>
            <person name="Natvig D."/>
            <person name="Lalanne C."/>
            <person name="Gautier V."/>
            <person name="Ament-Velasquez S.L."/>
            <person name="Kruys A."/>
            <person name="Hutchinson M.I."/>
            <person name="Powell A.J."/>
            <person name="Barry K."/>
            <person name="Miller A.N."/>
            <person name="Grigoriev I.V."/>
            <person name="Debuchy R."/>
            <person name="Gladieux P."/>
            <person name="Thoren M.H."/>
            <person name="Johannesson H."/>
        </authorList>
    </citation>
    <scope>NUCLEOTIDE SEQUENCE</scope>
    <source>
        <strain evidence="1">CBS 560.94</strain>
    </source>
</reference>
<feature type="non-terminal residue" evidence="1">
    <location>
        <position position="57"/>
    </location>
</feature>
<dbReference type="EMBL" id="JAUEPP010000005">
    <property type="protein sequence ID" value="KAK3342983.1"/>
    <property type="molecule type" value="Genomic_DNA"/>
</dbReference>
<organism evidence="1 2">
    <name type="scientific">Neurospora tetraspora</name>
    <dbReference type="NCBI Taxonomy" id="94610"/>
    <lineage>
        <taxon>Eukaryota</taxon>
        <taxon>Fungi</taxon>
        <taxon>Dikarya</taxon>
        <taxon>Ascomycota</taxon>
        <taxon>Pezizomycotina</taxon>
        <taxon>Sordariomycetes</taxon>
        <taxon>Sordariomycetidae</taxon>
        <taxon>Sordariales</taxon>
        <taxon>Sordariaceae</taxon>
        <taxon>Neurospora</taxon>
    </lineage>
</organism>
<sequence length="57" mass="6473">EIPALLERHRDVQPSRTRDLFVDRGYNTLKRPSMEPVELLGPEEILPTQAGLVAYQG</sequence>
<dbReference type="Proteomes" id="UP001278500">
    <property type="component" value="Unassembled WGS sequence"/>
</dbReference>
<dbReference type="AlphaFoldDB" id="A0AAE0JDR7"/>
<reference evidence="1" key="1">
    <citation type="journal article" date="2023" name="Mol. Phylogenet. Evol.">
        <title>Genome-scale phylogeny and comparative genomics of the fungal order Sordariales.</title>
        <authorList>
            <person name="Hensen N."/>
            <person name="Bonometti L."/>
            <person name="Westerberg I."/>
            <person name="Brannstrom I.O."/>
            <person name="Guillou S."/>
            <person name="Cros-Aarteil S."/>
            <person name="Calhoun S."/>
            <person name="Haridas S."/>
            <person name="Kuo A."/>
            <person name="Mondo S."/>
            <person name="Pangilinan J."/>
            <person name="Riley R."/>
            <person name="LaButti K."/>
            <person name="Andreopoulos B."/>
            <person name="Lipzen A."/>
            <person name="Chen C."/>
            <person name="Yan M."/>
            <person name="Daum C."/>
            <person name="Ng V."/>
            <person name="Clum A."/>
            <person name="Steindorff A."/>
            <person name="Ohm R.A."/>
            <person name="Martin F."/>
            <person name="Silar P."/>
            <person name="Natvig D.O."/>
            <person name="Lalanne C."/>
            <person name="Gautier V."/>
            <person name="Ament-Velasquez S.L."/>
            <person name="Kruys A."/>
            <person name="Hutchinson M.I."/>
            <person name="Powell A.J."/>
            <person name="Barry K."/>
            <person name="Miller A.N."/>
            <person name="Grigoriev I.V."/>
            <person name="Debuchy R."/>
            <person name="Gladieux P."/>
            <person name="Hiltunen Thoren M."/>
            <person name="Johannesson H."/>
        </authorList>
    </citation>
    <scope>NUCLEOTIDE SEQUENCE</scope>
    <source>
        <strain evidence="1">CBS 560.94</strain>
    </source>
</reference>
<name>A0AAE0JDR7_9PEZI</name>
<proteinExistence type="predicted"/>
<gene>
    <name evidence="1" type="ORF">B0H65DRAFT_412003</name>
</gene>
<dbReference type="RefSeq" id="XP_062680776.1">
    <property type="nucleotide sequence ID" value="XM_062823841.1"/>
</dbReference>
<evidence type="ECO:0000313" key="1">
    <source>
        <dbReference type="EMBL" id="KAK3342983.1"/>
    </source>
</evidence>